<dbReference type="Gene3D" id="1.10.10.10">
    <property type="entry name" value="Winged helix-like DNA-binding domain superfamily/Winged helix DNA-binding domain"/>
    <property type="match status" value="1"/>
</dbReference>
<proteinExistence type="predicted"/>
<reference evidence="3" key="1">
    <citation type="submission" date="2016-10" db="EMBL/GenBank/DDBJ databases">
        <authorList>
            <person name="Varghese N."/>
            <person name="Submissions S."/>
        </authorList>
    </citation>
    <scope>NUCLEOTIDE SEQUENCE [LARGE SCALE GENOMIC DNA]</scope>
    <source>
        <strain evidence="3">CGMCC 1.10119</strain>
    </source>
</reference>
<dbReference type="OrthoDB" id="170876at2157"/>
<feature type="compositionally biased region" description="Low complexity" evidence="1">
    <location>
        <begin position="127"/>
        <end position="139"/>
    </location>
</feature>
<dbReference type="Proteomes" id="UP000199451">
    <property type="component" value="Unassembled WGS sequence"/>
</dbReference>
<keyword evidence="3" id="KW-1185">Reference proteome</keyword>
<dbReference type="InterPro" id="IPR036390">
    <property type="entry name" value="WH_DNA-bd_sf"/>
</dbReference>
<evidence type="ECO:0000313" key="2">
    <source>
        <dbReference type="EMBL" id="SDN30817.1"/>
    </source>
</evidence>
<protein>
    <submittedName>
        <fullName evidence="2">Winged helix-turn-helix DNA-binding</fullName>
    </submittedName>
</protein>
<feature type="compositionally biased region" description="Basic and acidic residues" evidence="1">
    <location>
        <begin position="140"/>
        <end position="161"/>
    </location>
</feature>
<organism evidence="2 3">
    <name type="scientific">Halogranum gelatinilyticum</name>
    <dbReference type="NCBI Taxonomy" id="660521"/>
    <lineage>
        <taxon>Archaea</taxon>
        <taxon>Methanobacteriati</taxon>
        <taxon>Methanobacteriota</taxon>
        <taxon>Stenosarchaea group</taxon>
        <taxon>Halobacteria</taxon>
        <taxon>Halobacteriales</taxon>
        <taxon>Haloferacaceae</taxon>
    </lineage>
</organism>
<dbReference type="Pfam" id="PF13412">
    <property type="entry name" value="HTH_24"/>
    <property type="match status" value="1"/>
</dbReference>
<dbReference type="AlphaFoldDB" id="A0A1H0ABN9"/>
<sequence>MSNTQQTHYYDDGGQPTPLPRAVIHKRILDAAETRPGDSVENLAASVSGASVTLVERVLETYGDPGETPAEEEPSADDSPTASSDTAVDPADPTATADPADPAAEAERPPFAVTDGTANRSEAEMVTATGGPDAGATTAHAERSPDSTERVEETTADRNIDARDDPAADEWFDGLTTQQQETLAAVVEHPHATQRDLADILGVSCATINRRVNSIENFDWEDRRVFITTMLDADADTADTDKPTDRTPDVFAAAQSEPTADADTDVDRRLSALERRVDEECGGKSVFDDPELAHKILHACMNSDRISEAEELRIVEEALCGRSSSTDQ</sequence>
<name>A0A1H0ABN9_9EURY</name>
<dbReference type="EMBL" id="FNHL01000010">
    <property type="protein sequence ID" value="SDN30817.1"/>
    <property type="molecule type" value="Genomic_DNA"/>
</dbReference>
<dbReference type="SUPFAM" id="SSF46785">
    <property type="entry name" value="Winged helix' DNA-binding domain"/>
    <property type="match status" value="1"/>
</dbReference>
<keyword evidence="2" id="KW-0238">DNA-binding</keyword>
<dbReference type="RefSeq" id="WP_139173403.1">
    <property type="nucleotide sequence ID" value="NZ_FNHL01000010.1"/>
</dbReference>
<feature type="compositionally biased region" description="Low complexity" evidence="1">
    <location>
        <begin position="77"/>
        <end position="103"/>
    </location>
</feature>
<feature type="region of interest" description="Disordered" evidence="1">
    <location>
        <begin position="1"/>
        <end position="21"/>
    </location>
</feature>
<accession>A0A1H0ABN9</accession>
<evidence type="ECO:0000313" key="3">
    <source>
        <dbReference type="Proteomes" id="UP000199451"/>
    </source>
</evidence>
<gene>
    <name evidence="2" type="ORF">SAMN04487949_0010</name>
</gene>
<dbReference type="InterPro" id="IPR036388">
    <property type="entry name" value="WH-like_DNA-bd_sf"/>
</dbReference>
<dbReference type="GO" id="GO:0003677">
    <property type="term" value="F:DNA binding"/>
    <property type="evidence" value="ECO:0007669"/>
    <property type="project" value="UniProtKB-KW"/>
</dbReference>
<evidence type="ECO:0000256" key="1">
    <source>
        <dbReference type="SAM" id="MobiDB-lite"/>
    </source>
</evidence>
<feature type="region of interest" description="Disordered" evidence="1">
    <location>
        <begin position="61"/>
        <end position="161"/>
    </location>
</feature>